<evidence type="ECO:0000256" key="12">
    <source>
        <dbReference type="SAM" id="MobiDB-lite"/>
    </source>
</evidence>
<keyword evidence="6" id="KW-0408">Iron</keyword>
<dbReference type="AlphaFoldDB" id="A0A5B7ZQP9"/>
<dbReference type="InterPro" id="IPR039426">
    <property type="entry name" value="TonB-dep_rcpt-like"/>
</dbReference>
<evidence type="ECO:0000256" key="11">
    <source>
        <dbReference type="RuleBase" id="RU003357"/>
    </source>
</evidence>
<dbReference type="Pfam" id="PF07715">
    <property type="entry name" value="Plug"/>
    <property type="match status" value="1"/>
</dbReference>
<dbReference type="Proteomes" id="UP000308149">
    <property type="component" value="Chromosome"/>
</dbReference>
<reference evidence="15 16" key="1">
    <citation type="submission" date="2019-06" db="EMBL/GenBank/DDBJ databases">
        <title>Thermomonas aquatica sp. nov., isolated from an industrial wastewater treatment plant.</title>
        <authorList>
            <person name="Jeon J.H."/>
            <person name="Park D.-S."/>
        </authorList>
    </citation>
    <scope>NUCLEOTIDE SEQUENCE [LARGE SCALE GENOMIC DNA]</scope>
    <source>
        <strain evidence="15 16">SY21</strain>
    </source>
</reference>
<dbReference type="PANTHER" id="PTHR47234:SF1">
    <property type="entry name" value="TONB-DEPENDENT RECEPTOR"/>
    <property type="match status" value="1"/>
</dbReference>
<keyword evidence="16" id="KW-1185">Reference proteome</keyword>
<evidence type="ECO:0000256" key="9">
    <source>
        <dbReference type="ARBA" id="ARBA00023237"/>
    </source>
</evidence>
<evidence type="ECO:0000256" key="6">
    <source>
        <dbReference type="ARBA" id="ARBA00023004"/>
    </source>
</evidence>
<dbReference type="SUPFAM" id="SSF56935">
    <property type="entry name" value="Porins"/>
    <property type="match status" value="1"/>
</dbReference>
<evidence type="ECO:0000256" key="5">
    <source>
        <dbReference type="ARBA" id="ARBA00022692"/>
    </source>
</evidence>
<keyword evidence="8 10" id="KW-0472">Membrane</keyword>
<accession>A0A5B7ZQP9</accession>
<evidence type="ECO:0000256" key="8">
    <source>
        <dbReference type="ARBA" id="ARBA00023136"/>
    </source>
</evidence>
<evidence type="ECO:0000256" key="1">
    <source>
        <dbReference type="ARBA" id="ARBA00004571"/>
    </source>
</evidence>
<dbReference type="InterPro" id="IPR012910">
    <property type="entry name" value="Plug_dom"/>
</dbReference>
<dbReference type="EMBL" id="CP040871">
    <property type="protein sequence ID" value="QDA57501.1"/>
    <property type="molecule type" value="Genomic_DNA"/>
</dbReference>
<dbReference type="InterPro" id="IPR037066">
    <property type="entry name" value="Plug_dom_sf"/>
</dbReference>
<dbReference type="Pfam" id="PF00593">
    <property type="entry name" value="TonB_dep_Rec_b-barrel"/>
    <property type="match status" value="1"/>
</dbReference>
<dbReference type="GO" id="GO:0009279">
    <property type="term" value="C:cell outer membrane"/>
    <property type="evidence" value="ECO:0007669"/>
    <property type="project" value="UniProtKB-SubCell"/>
</dbReference>
<evidence type="ECO:0000259" key="14">
    <source>
        <dbReference type="SMART" id="SM00965"/>
    </source>
</evidence>
<organism evidence="15 16">
    <name type="scientific">Thermomonas aquatica</name>
    <dbReference type="NCBI Taxonomy" id="2202149"/>
    <lineage>
        <taxon>Bacteria</taxon>
        <taxon>Pseudomonadati</taxon>
        <taxon>Pseudomonadota</taxon>
        <taxon>Gammaproteobacteria</taxon>
        <taxon>Lysobacterales</taxon>
        <taxon>Lysobacteraceae</taxon>
        <taxon>Thermomonas</taxon>
    </lineage>
</organism>
<evidence type="ECO:0000256" key="3">
    <source>
        <dbReference type="ARBA" id="ARBA00022452"/>
    </source>
</evidence>
<dbReference type="CDD" id="cd01347">
    <property type="entry name" value="ligand_gated_channel"/>
    <property type="match status" value="1"/>
</dbReference>
<gene>
    <name evidence="15" type="ORF">FHQ07_09370</name>
</gene>
<comment type="subcellular location">
    <subcellularLocation>
        <location evidence="1 10">Cell outer membrane</location>
        <topology evidence="1 10">Multi-pass membrane protein</topology>
    </subcellularLocation>
</comment>
<dbReference type="SMART" id="SM00965">
    <property type="entry name" value="STN"/>
    <property type="match status" value="1"/>
</dbReference>
<dbReference type="KEGG" id="thes:FHQ07_09370"/>
<feature type="compositionally biased region" description="Low complexity" evidence="12">
    <location>
        <begin position="112"/>
        <end position="128"/>
    </location>
</feature>
<comment type="similarity">
    <text evidence="10 11">Belongs to the TonB-dependent receptor family.</text>
</comment>
<keyword evidence="5 10" id="KW-0812">Transmembrane</keyword>
<dbReference type="Pfam" id="PF07660">
    <property type="entry name" value="STN"/>
    <property type="match status" value="1"/>
</dbReference>
<keyword evidence="7 11" id="KW-0798">TonB box</keyword>
<keyword evidence="4" id="KW-0406">Ion transport</keyword>
<dbReference type="PANTHER" id="PTHR47234">
    <property type="match status" value="1"/>
</dbReference>
<evidence type="ECO:0000313" key="16">
    <source>
        <dbReference type="Proteomes" id="UP000308149"/>
    </source>
</evidence>
<evidence type="ECO:0000256" key="10">
    <source>
        <dbReference type="PROSITE-ProRule" id="PRU01360"/>
    </source>
</evidence>
<sequence>MKPSRPLRVLLLSLACSAALAAQAQGGRVDVPAGDLATALETYARQSGTQLVYRADQLKGARSAGVQGQTASPQALDALLKGSGFHAQRDDSGAVLVVPQAAQAPARPAPARPRAAQQSTPQAATDAPITDIETVQVTGSRIPRAQVEGPAPITIVTAENIKAAGLTSVPDVLKSLSQNNGYTYGQQNTTNAQSTPGAQAVDLRGLGPNHTLVLVNGRRVADFPLPLNSRSNFTDIGNIPLGMIDRVEILTGSASAVYGSDAMAGVINFILKKSTDGITIDYRYGDTERGGGASHNLNLTGGFERGDFSGIVGLELIDKDPLWGTDREIQDSTLDAPTARRRLPRMIAQSNRTAPTDGCAAMAGLNEGTTVLATDTRGRAYCGSDRAIAYRTITNGRKGATAYGSFEFRINDDLSWFADTQIGHQKVELLTGTNGNILTSSWGNIASDHMGWAFYDPNSTDVDDSIFYNEGIGRYELWQRQFTPEEVGGLKNRMNTTTEKTFALTTGFKGGFGEDWNWEAAYNHSQYKAEVKMPRILAAAANAFFLGPRLGYDEDGYAIYNPNYARLFTPLTPEQFASISTMSVWHPKAENDNLSFTADTTSLFTLPAGDVGFAGAIEYGRQSYRINPDPLALTDSAYFGPRYGDGRGDRDHWSAAGELRMPLLSSLQASLAGRYDRYSYGSSNPGKFTYSLGLEWRPLDTLLVRSSYGTGFRAPDMHYLFAGTDYYRKISTDYYQCRTDPDAAGFSDDDCYNDGTWDINTRDVYTGNMALDVETSKSFTGGFVWSPSANFDLAVDYYAIEVKNQVQVLDREWIRATEADCRLGVTDDGKTVDGNSPTCVEMKARVIRDADGDITSVLFGPMNIASEKTSGVDVTANYRLQTAAAGDFRFSGSYTWVRRHDRQLRQGDPSEDMLDVGFADATIPRVKGNLGASWEKEAWAASLFGNYVGRVPNWANDAWTPASWRFNGSARYDINDHFRVSLTVNNLLDKMPPKDATWESYPYYDTAWFDSMGRSYYVQLTYKFGGKPL</sequence>
<dbReference type="PROSITE" id="PS52016">
    <property type="entry name" value="TONB_DEPENDENT_REC_3"/>
    <property type="match status" value="1"/>
</dbReference>
<dbReference type="InterPro" id="IPR000531">
    <property type="entry name" value="Beta-barrel_TonB"/>
</dbReference>
<name>A0A5B7ZQP9_9GAMM</name>
<dbReference type="OrthoDB" id="6276154at2"/>
<protein>
    <submittedName>
        <fullName evidence="15">TonB-dependent receptor</fullName>
    </submittedName>
</protein>
<keyword evidence="3 10" id="KW-1134">Transmembrane beta strand</keyword>
<dbReference type="Gene3D" id="2.170.130.10">
    <property type="entry name" value="TonB-dependent receptor, plug domain"/>
    <property type="match status" value="1"/>
</dbReference>
<dbReference type="InterPro" id="IPR011662">
    <property type="entry name" value="Secretin/TonB_short_N"/>
</dbReference>
<keyword evidence="4" id="KW-0410">Iron transport</keyword>
<keyword evidence="15" id="KW-0675">Receptor</keyword>
<dbReference type="Gene3D" id="3.55.50.30">
    <property type="match status" value="1"/>
</dbReference>
<proteinExistence type="inferred from homology"/>
<evidence type="ECO:0000256" key="2">
    <source>
        <dbReference type="ARBA" id="ARBA00022448"/>
    </source>
</evidence>
<feature type="region of interest" description="Disordered" evidence="12">
    <location>
        <begin position="101"/>
        <end position="130"/>
    </location>
</feature>
<dbReference type="Gene3D" id="2.40.170.20">
    <property type="entry name" value="TonB-dependent receptor, beta-barrel domain"/>
    <property type="match status" value="1"/>
</dbReference>
<evidence type="ECO:0000256" key="4">
    <source>
        <dbReference type="ARBA" id="ARBA00022496"/>
    </source>
</evidence>
<evidence type="ECO:0000256" key="7">
    <source>
        <dbReference type="ARBA" id="ARBA00023077"/>
    </source>
</evidence>
<dbReference type="InterPro" id="IPR036942">
    <property type="entry name" value="Beta-barrel_TonB_sf"/>
</dbReference>
<keyword evidence="2 10" id="KW-0813">Transport</keyword>
<dbReference type="GO" id="GO:0006826">
    <property type="term" value="P:iron ion transport"/>
    <property type="evidence" value="ECO:0007669"/>
    <property type="project" value="UniProtKB-KW"/>
</dbReference>
<keyword evidence="13" id="KW-0732">Signal</keyword>
<feature type="chain" id="PRO_5022806907" evidence="13">
    <location>
        <begin position="22"/>
        <end position="1029"/>
    </location>
</feature>
<feature type="domain" description="Secretin/TonB short N-terminal" evidence="14">
    <location>
        <begin position="49"/>
        <end position="100"/>
    </location>
</feature>
<dbReference type="RefSeq" id="WP_139716552.1">
    <property type="nucleotide sequence ID" value="NZ_CP040871.1"/>
</dbReference>
<evidence type="ECO:0000313" key="15">
    <source>
        <dbReference type="EMBL" id="QDA57501.1"/>
    </source>
</evidence>
<feature type="signal peptide" evidence="13">
    <location>
        <begin position="1"/>
        <end position="21"/>
    </location>
</feature>
<keyword evidence="9 10" id="KW-0998">Cell outer membrane</keyword>
<evidence type="ECO:0000256" key="13">
    <source>
        <dbReference type="SAM" id="SignalP"/>
    </source>
</evidence>